<name>A0A090GTB6_MESPL</name>
<organism evidence="2 3">
    <name type="scientific">Mesorhizobium plurifarium</name>
    <dbReference type="NCBI Taxonomy" id="69974"/>
    <lineage>
        <taxon>Bacteria</taxon>
        <taxon>Pseudomonadati</taxon>
        <taxon>Pseudomonadota</taxon>
        <taxon>Alphaproteobacteria</taxon>
        <taxon>Hyphomicrobiales</taxon>
        <taxon>Phyllobacteriaceae</taxon>
        <taxon>Mesorhizobium</taxon>
    </lineage>
</organism>
<sequence>MAELRGPKEPSYGSRAEAQRHYLPAPSAQDWFESEHTRAKGRASPKPNGSGVGRHL</sequence>
<dbReference type="EMBL" id="CCNE01000009">
    <property type="protein sequence ID" value="CDX52675.1"/>
    <property type="molecule type" value="Genomic_DNA"/>
</dbReference>
<proteinExistence type="predicted"/>
<evidence type="ECO:0000256" key="1">
    <source>
        <dbReference type="SAM" id="MobiDB-lite"/>
    </source>
</evidence>
<dbReference type="AlphaFoldDB" id="A0A090GTB6"/>
<protein>
    <submittedName>
        <fullName evidence="2">Uncharacterized protein</fullName>
    </submittedName>
</protein>
<feature type="region of interest" description="Disordered" evidence="1">
    <location>
        <begin position="1"/>
        <end position="56"/>
    </location>
</feature>
<dbReference type="Proteomes" id="UP000046122">
    <property type="component" value="Unassembled WGS sequence"/>
</dbReference>
<evidence type="ECO:0000313" key="2">
    <source>
        <dbReference type="EMBL" id="CDX52675.1"/>
    </source>
</evidence>
<evidence type="ECO:0000313" key="3">
    <source>
        <dbReference type="Proteomes" id="UP000046122"/>
    </source>
</evidence>
<accession>A0A090GTB6</accession>
<gene>
    <name evidence="2" type="ORF">MPL3365_170026</name>
</gene>
<reference evidence="2 3" key="1">
    <citation type="submission" date="2014-08" db="EMBL/GenBank/DDBJ databases">
        <authorList>
            <person name="Moulin Lionel"/>
        </authorList>
    </citation>
    <scope>NUCLEOTIDE SEQUENCE [LARGE SCALE GENOMIC DNA]</scope>
</reference>